<dbReference type="Gene3D" id="3.40.50.2300">
    <property type="match status" value="1"/>
</dbReference>
<dbReference type="InterPro" id="IPR001789">
    <property type="entry name" value="Sig_transdc_resp-reg_receiver"/>
</dbReference>
<sequence length="120" mass="13362">METSLKNILIVEDDVVFCKMLTRFLSKNGYIVYDAQSGAMASQIIKDTKIDLAILDYRLPDANGLEVFSAVKTRYPSVKSILITRFSDEALKKESDEAGIDGYIGKPLDPAELLKTIRSL</sequence>
<evidence type="ECO:0000256" key="1">
    <source>
        <dbReference type="ARBA" id="ARBA00022553"/>
    </source>
</evidence>
<keyword evidence="5" id="KW-1185">Reference proteome</keyword>
<dbReference type="InterPro" id="IPR050595">
    <property type="entry name" value="Bact_response_regulator"/>
</dbReference>
<keyword evidence="1 2" id="KW-0597">Phosphoprotein</keyword>
<accession>R7ZQL6</accession>
<proteinExistence type="predicted"/>
<dbReference type="PANTHER" id="PTHR44591">
    <property type="entry name" value="STRESS RESPONSE REGULATOR PROTEIN 1"/>
    <property type="match status" value="1"/>
</dbReference>
<evidence type="ECO:0000256" key="2">
    <source>
        <dbReference type="PROSITE-ProRule" id="PRU00169"/>
    </source>
</evidence>
<dbReference type="GO" id="GO:0000160">
    <property type="term" value="P:phosphorelay signal transduction system"/>
    <property type="evidence" value="ECO:0007669"/>
    <property type="project" value="InterPro"/>
</dbReference>
<dbReference type="PROSITE" id="PS50110">
    <property type="entry name" value="RESPONSE_REGULATORY"/>
    <property type="match status" value="1"/>
</dbReference>
<dbReference type="RefSeq" id="WP_010855000.1">
    <property type="nucleotide sequence ID" value="NZ_AQHR01000085.1"/>
</dbReference>
<dbReference type="STRING" id="1232681.ADIS_2866"/>
<feature type="modified residue" description="4-aspartylphosphate" evidence="2">
    <location>
        <position position="56"/>
    </location>
</feature>
<dbReference type="AlphaFoldDB" id="R7ZQL6"/>
<protein>
    <submittedName>
        <fullName evidence="4">Two component, sigma54 specific, transcriptional regulator, Fis family</fullName>
    </submittedName>
</protein>
<reference evidence="4 5" key="1">
    <citation type="submission" date="2013-02" db="EMBL/GenBank/DDBJ databases">
        <title>A novel strain isolated from Lonar lake, Maharashtra, India.</title>
        <authorList>
            <person name="Singh A."/>
        </authorList>
    </citation>
    <scope>NUCLEOTIDE SEQUENCE [LARGE SCALE GENOMIC DNA]</scope>
    <source>
        <strain evidence="4 5">AK24</strain>
    </source>
</reference>
<dbReference type="EMBL" id="AQHR01000085">
    <property type="protein sequence ID" value="EON76416.1"/>
    <property type="molecule type" value="Genomic_DNA"/>
</dbReference>
<dbReference type="SUPFAM" id="SSF52172">
    <property type="entry name" value="CheY-like"/>
    <property type="match status" value="1"/>
</dbReference>
<gene>
    <name evidence="4" type="ORF">ADIS_2866</name>
</gene>
<name>R7ZQL6_9BACT</name>
<feature type="domain" description="Response regulatory" evidence="3">
    <location>
        <begin position="7"/>
        <end position="120"/>
    </location>
</feature>
<dbReference type="Pfam" id="PF00072">
    <property type="entry name" value="Response_reg"/>
    <property type="match status" value="1"/>
</dbReference>
<evidence type="ECO:0000313" key="4">
    <source>
        <dbReference type="EMBL" id="EON76416.1"/>
    </source>
</evidence>
<evidence type="ECO:0000313" key="5">
    <source>
        <dbReference type="Proteomes" id="UP000013909"/>
    </source>
</evidence>
<dbReference type="PANTHER" id="PTHR44591:SF19">
    <property type="entry name" value="TWO-COMPONENT RESPONSE REGULATOR-RELATED"/>
    <property type="match status" value="1"/>
</dbReference>
<dbReference type="SMART" id="SM00448">
    <property type="entry name" value="REC"/>
    <property type="match status" value="1"/>
</dbReference>
<dbReference type="OrthoDB" id="9789181at2"/>
<comment type="caution">
    <text evidence="4">The sequence shown here is derived from an EMBL/GenBank/DDBJ whole genome shotgun (WGS) entry which is preliminary data.</text>
</comment>
<dbReference type="Proteomes" id="UP000013909">
    <property type="component" value="Unassembled WGS sequence"/>
</dbReference>
<organism evidence="4 5">
    <name type="scientific">Lunatimonas lonarensis</name>
    <dbReference type="NCBI Taxonomy" id="1232681"/>
    <lineage>
        <taxon>Bacteria</taxon>
        <taxon>Pseudomonadati</taxon>
        <taxon>Bacteroidota</taxon>
        <taxon>Cytophagia</taxon>
        <taxon>Cytophagales</taxon>
        <taxon>Cyclobacteriaceae</taxon>
    </lineage>
</organism>
<evidence type="ECO:0000259" key="3">
    <source>
        <dbReference type="PROSITE" id="PS50110"/>
    </source>
</evidence>
<dbReference type="InterPro" id="IPR011006">
    <property type="entry name" value="CheY-like_superfamily"/>
</dbReference>